<gene>
    <name evidence="3" type="ORF">BSL78_28738</name>
</gene>
<dbReference type="OrthoDB" id="414661at2759"/>
<dbReference type="AlphaFoldDB" id="A0A2G8JFA8"/>
<dbReference type="EMBL" id="MRZV01002176">
    <property type="protein sequence ID" value="PIK34436.1"/>
    <property type="molecule type" value="Genomic_DNA"/>
</dbReference>
<dbReference type="InterPro" id="IPR009003">
    <property type="entry name" value="Peptidase_S1_PA"/>
</dbReference>
<sequence>MRMSEPFEWDDAGYVYPACVPSGDMVDDFPPGHPSVITGWGAETEGGIQFHASSRPLVGSQSNDLNEVEVPIVDQTSCNESYSGSISDYMICAGNPRRGERLLSELSSKYSLEWQIISLSAHWYFGYSGGPMVALHDEQWYLIGVVSWGTGCARPGYPGVFARVTSFSDWIEPIFSGGEPDGMPVGQCGDDDFQCGGGFCVPKIGAVMDIETVTNQLMKITAGIPSSAKHYTTGYGQKNAIFVYNIARN</sequence>
<dbReference type="GO" id="GO:0004252">
    <property type="term" value="F:serine-type endopeptidase activity"/>
    <property type="evidence" value="ECO:0007669"/>
    <property type="project" value="InterPro"/>
</dbReference>
<dbReference type="InterPro" id="IPR001254">
    <property type="entry name" value="Trypsin_dom"/>
</dbReference>
<dbReference type="SMART" id="SM00020">
    <property type="entry name" value="Tryp_SPc"/>
    <property type="match status" value="1"/>
</dbReference>
<dbReference type="Gene3D" id="2.40.10.10">
    <property type="entry name" value="Trypsin-like serine proteases"/>
    <property type="match status" value="1"/>
</dbReference>
<dbReference type="SUPFAM" id="SSF50494">
    <property type="entry name" value="Trypsin-like serine proteases"/>
    <property type="match status" value="1"/>
</dbReference>
<dbReference type="CDD" id="cd00190">
    <property type="entry name" value="Tryp_SPc"/>
    <property type="match status" value="1"/>
</dbReference>
<dbReference type="Proteomes" id="UP000230750">
    <property type="component" value="Unassembled WGS sequence"/>
</dbReference>
<evidence type="ECO:0000259" key="2">
    <source>
        <dbReference type="PROSITE" id="PS50240"/>
    </source>
</evidence>
<organism evidence="3 4">
    <name type="scientific">Stichopus japonicus</name>
    <name type="common">Sea cucumber</name>
    <dbReference type="NCBI Taxonomy" id="307972"/>
    <lineage>
        <taxon>Eukaryota</taxon>
        <taxon>Metazoa</taxon>
        <taxon>Echinodermata</taxon>
        <taxon>Eleutherozoa</taxon>
        <taxon>Echinozoa</taxon>
        <taxon>Holothuroidea</taxon>
        <taxon>Aspidochirotacea</taxon>
        <taxon>Aspidochirotida</taxon>
        <taxon>Stichopodidae</taxon>
        <taxon>Apostichopus</taxon>
    </lineage>
</organism>
<comment type="caution">
    <text evidence="3">The sequence shown here is derived from an EMBL/GenBank/DDBJ whole genome shotgun (WGS) entry which is preliminary data.</text>
</comment>
<keyword evidence="1" id="KW-1015">Disulfide bond</keyword>
<protein>
    <submittedName>
        <fullName evidence="3">Putative trypsin-1-like</fullName>
    </submittedName>
</protein>
<dbReference type="STRING" id="307972.A0A2G8JFA8"/>
<evidence type="ECO:0000313" key="3">
    <source>
        <dbReference type="EMBL" id="PIK34436.1"/>
    </source>
</evidence>
<dbReference type="PANTHER" id="PTHR24252:SF7">
    <property type="entry name" value="HYALIN"/>
    <property type="match status" value="1"/>
</dbReference>
<evidence type="ECO:0000313" key="4">
    <source>
        <dbReference type="Proteomes" id="UP000230750"/>
    </source>
</evidence>
<reference evidence="3 4" key="1">
    <citation type="journal article" date="2017" name="PLoS Biol.">
        <title>The sea cucumber genome provides insights into morphological evolution and visceral regeneration.</title>
        <authorList>
            <person name="Zhang X."/>
            <person name="Sun L."/>
            <person name="Yuan J."/>
            <person name="Sun Y."/>
            <person name="Gao Y."/>
            <person name="Zhang L."/>
            <person name="Li S."/>
            <person name="Dai H."/>
            <person name="Hamel J.F."/>
            <person name="Liu C."/>
            <person name="Yu Y."/>
            <person name="Liu S."/>
            <person name="Lin W."/>
            <person name="Guo K."/>
            <person name="Jin S."/>
            <person name="Xu P."/>
            <person name="Storey K.B."/>
            <person name="Huan P."/>
            <person name="Zhang T."/>
            <person name="Zhou Y."/>
            <person name="Zhang J."/>
            <person name="Lin C."/>
            <person name="Li X."/>
            <person name="Xing L."/>
            <person name="Huo D."/>
            <person name="Sun M."/>
            <person name="Wang L."/>
            <person name="Mercier A."/>
            <person name="Li F."/>
            <person name="Yang H."/>
            <person name="Xiang J."/>
        </authorList>
    </citation>
    <scope>NUCLEOTIDE SEQUENCE [LARGE SCALE GENOMIC DNA]</scope>
    <source>
        <strain evidence="3">Shaxun</strain>
        <tissue evidence="3">Muscle</tissue>
    </source>
</reference>
<feature type="domain" description="Peptidase S1" evidence="2">
    <location>
        <begin position="1"/>
        <end position="176"/>
    </location>
</feature>
<dbReference type="GO" id="GO:0006508">
    <property type="term" value="P:proteolysis"/>
    <property type="evidence" value="ECO:0007669"/>
    <property type="project" value="InterPro"/>
</dbReference>
<proteinExistence type="predicted"/>
<dbReference type="Pfam" id="PF00089">
    <property type="entry name" value="Trypsin"/>
    <property type="match status" value="2"/>
</dbReference>
<accession>A0A2G8JFA8</accession>
<dbReference type="PANTHER" id="PTHR24252">
    <property type="entry name" value="ACROSIN-RELATED"/>
    <property type="match status" value="1"/>
</dbReference>
<evidence type="ECO:0000256" key="1">
    <source>
        <dbReference type="ARBA" id="ARBA00023157"/>
    </source>
</evidence>
<name>A0A2G8JFA8_STIJA</name>
<keyword evidence="4" id="KW-1185">Reference proteome</keyword>
<dbReference type="InterPro" id="IPR043504">
    <property type="entry name" value="Peptidase_S1_PA_chymotrypsin"/>
</dbReference>
<dbReference type="PROSITE" id="PS50240">
    <property type="entry name" value="TRYPSIN_DOM"/>
    <property type="match status" value="1"/>
</dbReference>